<gene>
    <name evidence="4" type="ORF">FC40_GL001479</name>
</gene>
<dbReference type="GO" id="GO:0043456">
    <property type="term" value="P:regulation of pentose-phosphate shunt"/>
    <property type="evidence" value="ECO:0007669"/>
    <property type="project" value="TreeGrafter"/>
</dbReference>
<dbReference type="SUPFAM" id="SSF53254">
    <property type="entry name" value="Phosphoglycerate mutase-like"/>
    <property type="match status" value="1"/>
</dbReference>
<feature type="binding site" evidence="3">
    <location>
        <begin position="9"/>
        <end position="16"/>
    </location>
    <ligand>
        <name>substrate</name>
    </ligand>
</feature>
<dbReference type="InterPro" id="IPR013078">
    <property type="entry name" value="His_Pase_superF_clade-1"/>
</dbReference>
<dbReference type="STRING" id="1423755.FC40_GL001479"/>
<sequence>MKKKLYLVRHGQTLFNRLHKTQGWCDSPLTELGRRQAKAAGAFLKNKSFDAAYASTSERTNDTLELIRQMPYERRKDLREMSFGNFEGGDEYLQPKNWFINQPDAFVVYGGEDLRDVQNRIKNALLEIMQSEDNQNVLVVSHGAAIASFLNEIAPDTMALIRSQRGVPNCAVNEIEYDTKTATFELINVTDPARYYL</sequence>
<dbReference type="GO" id="GO:0005829">
    <property type="term" value="C:cytosol"/>
    <property type="evidence" value="ECO:0007669"/>
    <property type="project" value="TreeGrafter"/>
</dbReference>
<dbReference type="InterPro" id="IPR051695">
    <property type="entry name" value="Phosphoglycerate_Mutase"/>
</dbReference>
<keyword evidence="5" id="KW-1185">Reference proteome</keyword>
<dbReference type="Gene3D" id="3.40.50.1240">
    <property type="entry name" value="Phosphoglycerate mutase-like"/>
    <property type="match status" value="1"/>
</dbReference>
<dbReference type="AlphaFoldDB" id="A0A0R1WZM6"/>
<proteinExistence type="predicted"/>
<dbReference type="PANTHER" id="PTHR46517">
    <property type="entry name" value="FRUCTOSE-2,6-BISPHOSPHATASE TIGAR"/>
    <property type="match status" value="1"/>
</dbReference>
<dbReference type="eggNOG" id="COG0406">
    <property type="taxonomic scope" value="Bacteria"/>
</dbReference>
<dbReference type="Proteomes" id="UP000051054">
    <property type="component" value="Unassembled WGS sequence"/>
</dbReference>
<name>A0A0R1WZM6_9LACO</name>
<comment type="caution">
    <text evidence="4">The sequence shown here is derived from an EMBL/GenBank/DDBJ whole genome shotgun (WGS) entry which is preliminary data.</text>
</comment>
<feature type="active site" description="Proton donor/acceptor" evidence="2">
    <location>
        <position position="80"/>
    </location>
</feature>
<dbReference type="OrthoDB" id="9782128at2"/>
<dbReference type="InterPro" id="IPR029033">
    <property type="entry name" value="His_PPase_superfam"/>
</dbReference>
<dbReference type="GO" id="GO:0004331">
    <property type="term" value="F:fructose-2,6-bisphosphate 2-phosphatase activity"/>
    <property type="evidence" value="ECO:0007669"/>
    <property type="project" value="TreeGrafter"/>
</dbReference>
<feature type="active site" description="Tele-phosphohistidine intermediate" evidence="2">
    <location>
        <position position="10"/>
    </location>
</feature>
<dbReference type="PROSITE" id="PS00175">
    <property type="entry name" value="PG_MUTASE"/>
    <property type="match status" value="1"/>
</dbReference>
<dbReference type="Pfam" id="PF00300">
    <property type="entry name" value="His_Phos_1"/>
    <property type="match status" value="1"/>
</dbReference>
<evidence type="ECO:0000256" key="2">
    <source>
        <dbReference type="PIRSR" id="PIRSR613078-1"/>
    </source>
</evidence>
<dbReference type="EMBL" id="AZGD01000037">
    <property type="protein sequence ID" value="KRM19628.1"/>
    <property type="molecule type" value="Genomic_DNA"/>
</dbReference>
<feature type="binding site" evidence="3">
    <location>
        <position position="59"/>
    </location>
    <ligand>
        <name>substrate</name>
    </ligand>
</feature>
<evidence type="ECO:0000256" key="3">
    <source>
        <dbReference type="PIRSR" id="PIRSR613078-2"/>
    </source>
</evidence>
<dbReference type="InterPro" id="IPR001345">
    <property type="entry name" value="PG/BPGM_mutase_AS"/>
</dbReference>
<evidence type="ECO:0000313" key="4">
    <source>
        <dbReference type="EMBL" id="KRM19628.1"/>
    </source>
</evidence>
<evidence type="ECO:0000313" key="5">
    <source>
        <dbReference type="Proteomes" id="UP000051054"/>
    </source>
</evidence>
<dbReference type="PATRIC" id="fig|1423755.3.peg.1568"/>
<dbReference type="RefSeq" id="WP_025021767.1">
    <property type="nucleotide sequence ID" value="NZ_AZGD01000037.1"/>
</dbReference>
<dbReference type="SMART" id="SM00855">
    <property type="entry name" value="PGAM"/>
    <property type="match status" value="1"/>
</dbReference>
<keyword evidence="1" id="KW-0378">Hydrolase</keyword>
<reference evidence="4 5" key="1">
    <citation type="journal article" date="2015" name="Genome Announc.">
        <title>Expanding the biotechnology potential of lactobacilli through comparative genomics of 213 strains and associated genera.</title>
        <authorList>
            <person name="Sun Z."/>
            <person name="Harris H.M."/>
            <person name="McCann A."/>
            <person name="Guo C."/>
            <person name="Argimon S."/>
            <person name="Zhang W."/>
            <person name="Yang X."/>
            <person name="Jeffery I.B."/>
            <person name="Cooney J.C."/>
            <person name="Kagawa T.F."/>
            <person name="Liu W."/>
            <person name="Song Y."/>
            <person name="Salvetti E."/>
            <person name="Wrobel A."/>
            <person name="Rasinkangas P."/>
            <person name="Parkhill J."/>
            <person name="Rea M.C."/>
            <person name="O'Sullivan O."/>
            <person name="Ritari J."/>
            <person name="Douillard F.P."/>
            <person name="Paul Ross R."/>
            <person name="Yang R."/>
            <person name="Briner A.E."/>
            <person name="Felis G.E."/>
            <person name="de Vos W.M."/>
            <person name="Barrangou R."/>
            <person name="Klaenhammer T.R."/>
            <person name="Caufield P.W."/>
            <person name="Cui Y."/>
            <person name="Zhang H."/>
            <person name="O'Toole P.W."/>
        </authorList>
    </citation>
    <scope>NUCLEOTIDE SEQUENCE [LARGE SCALE GENOMIC DNA]</scope>
    <source>
        <strain evidence="4 5">DSM 18933</strain>
    </source>
</reference>
<dbReference type="PANTHER" id="PTHR46517:SF1">
    <property type="entry name" value="FRUCTOSE-2,6-BISPHOSPHATASE TIGAR"/>
    <property type="match status" value="1"/>
</dbReference>
<dbReference type="GO" id="GO:0045820">
    <property type="term" value="P:negative regulation of glycolytic process"/>
    <property type="evidence" value="ECO:0007669"/>
    <property type="project" value="TreeGrafter"/>
</dbReference>
<evidence type="ECO:0000256" key="1">
    <source>
        <dbReference type="ARBA" id="ARBA00022801"/>
    </source>
</evidence>
<accession>A0A0R1WZM6</accession>
<organism evidence="4 5">
    <name type="scientific">Ligilactobacillus hayakitensis DSM 18933 = JCM 14209</name>
    <dbReference type="NCBI Taxonomy" id="1423755"/>
    <lineage>
        <taxon>Bacteria</taxon>
        <taxon>Bacillati</taxon>
        <taxon>Bacillota</taxon>
        <taxon>Bacilli</taxon>
        <taxon>Lactobacillales</taxon>
        <taxon>Lactobacillaceae</taxon>
        <taxon>Ligilactobacillus</taxon>
    </lineage>
</organism>
<dbReference type="CDD" id="cd07067">
    <property type="entry name" value="HP_PGM_like"/>
    <property type="match status" value="1"/>
</dbReference>
<protein>
    <submittedName>
        <fullName evidence="4">Phosphoglycerate mutase</fullName>
    </submittedName>
</protein>